<dbReference type="InterPro" id="IPR027417">
    <property type="entry name" value="P-loop_NTPase"/>
</dbReference>
<evidence type="ECO:0000256" key="6">
    <source>
        <dbReference type="PROSITE-ProRule" id="PRU00703"/>
    </source>
</evidence>
<evidence type="ECO:0000256" key="3">
    <source>
        <dbReference type="ARBA" id="ARBA00022741"/>
    </source>
</evidence>
<dbReference type="InterPro" id="IPR003593">
    <property type="entry name" value="AAA+_ATPase"/>
</dbReference>
<dbReference type="PANTHER" id="PTHR43117">
    <property type="entry name" value="OSMOPROTECTANT IMPORT ATP-BINDING PROTEIN OSMV"/>
    <property type="match status" value="1"/>
</dbReference>
<dbReference type="InterPro" id="IPR000644">
    <property type="entry name" value="CBS_dom"/>
</dbReference>
<dbReference type="InterPro" id="IPR046342">
    <property type="entry name" value="CBS_dom_sf"/>
</dbReference>
<proteinExistence type="inferred from homology"/>
<dbReference type="PROSITE" id="PS00211">
    <property type="entry name" value="ABC_TRANSPORTER_1"/>
    <property type="match status" value="1"/>
</dbReference>
<feature type="domain" description="ABC transporter" evidence="7">
    <location>
        <begin position="2"/>
        <end position="239"/>
    </location>
</feature>
<dbReference type="Pfam" id="PF00571">
    <property type="entry name" value="CBS"/>
    <property type="match status" value="1"/>
</dbReference>
<dbReference type="GO" id="GO:0005524">
    <property type="term" value="F:ATP binding"/>
    <property type="evidence" value="ECO:0007669"/>
    <property type="project" value="UniProtKB-KW"/>
</dbReference>
<dbReference type="FunFam" id="3.40.50.300:FF:000425">
    <property type="entry name" value="Probable ABC transporter, ATP-binding subunit"/>
    <property type="match status" value="1"/>
</dbReference>
<dbReference type="GO" id="GO:0015418">
    <property type="term" value="F:ABC-type quaternary ammonium compound transporting activity"/>
    <property type="evidence" value="ECO:0007669"/>
    <property type="project" value="UniProtKB-EC"/>
</dbReference>
<dbReference type="PANTHER" id="PTHR43117:SF4">
    <property type="entry name" value="OSMOPROTECTANT IMPORT ATP-BINDING PROTEIN OSMV"/>
    <property type="match status" value="1"/>
</dbReference>
<evidence type="ECO:0000313" key="10">
    <source>
        <dbReference type="Proteomes" id="UP000371041"/>
    </source>
</evidence>
<dbReference type="InterPro" id="IPR003439">
    <property type="entry name" value="ABC_transporter-like_ATP-bd"/>
</dbReference>
<evidence type="ECO:0000313" key="9">
    <source>
        <dbReference type="EMBL" id="QGK72279.1"/>
    </source>
</evidence>
<dbReference type="Gene3D" id="3.40.50.300">
    <property type="entry name" value="P-loop containing nucleotide triphosphate hydrolases"/>
    <property type="match status" value="1"/>
</dbReference>
<dbReference type="InterPro" id="IPR017871">
    <property type="entry name" value="ABC_transporter-like_CS"/>
</dbReference>
<evidence type="ECO:0000259" key="8">
    <source>
        <dbReference type="PROSITE" id="PS51371"/>
    </source>
</evidence>
<evidence type="ECO:0000256" key="5">
    <source>
        <dbReference type="ARBA" id="ARBA00066388"/>
    </source>
</evidence>
<keyword evidence="4 9" id="KW-0067">ATP-binding</keyword>
<protein>
    <recommendedName>
        <fullName evidence="5">ABC-type quaternary amine transporter</fullName>
        <ecNumber evidence="5">7.6.2.9</ecNumber>
    </recommendedName>
</protein>
<accession>A0A5Q3QLI2</accession>
<dbReference type="Gene3D" id="3.10.580.10">
    <property type="entry name" value="CBS-domain"/>
    <property type="match status" value="1"/>
</dbReference>
<dbReference type="SUPFAM" id="SSF52540">
    <property type="entry name" value="P-loop containing nucleoside triphosphate hydrolases"/>
    <property type="match status" value="1"/>
</dbReference>
<evidence type="ECO:0000256" key="1">
    <source>
        <dbReference type="ARBA" id="ARBA00005417"/>
    </source>
</evidence>
<organism evidence="9 10">
    <name type="scientific">Allosaccharopolyspora coralli</name>
    <dbReference type="NCBI Taxonomy" id="2665642"/>
    <lineage>
        <taxon>Bacteria</taxon>
        <taxon>Bacillati</taxon>
        <taxon>Actinomycetota</taxon>
        <taxon>Actinomycetes</taxon>
        <taxon>Pseudonocardiales</taxon>
        <taxon>Pseudonocardiaceae</taxon>
        <taxon>Allosaccharopolyspora</taxon>
    </lineage>
</organism>
<evidence type="ECO:0000259" key="7">
    <source>
        <dbReference type="PROSITE" id="PS50893"/>
    </source>
</evidence>
<sequence>MIRLENLTKSYPGQSEPAVRELTLDVPAGEIVVFVGPSGCGKTTTMKLVNRLIEPTSGRIHLDGTDVTEVNPDLLRRKIGYTIQQTGLFPHRTVADNIATVPKMLGWKSRRISERVDELLRLVGLDPALYRDRYPKQLSGGQQQRIGVARALGADPDVMLMDEPFGAIDPLNRESLQNEFLRIQADLRKTIVFVTHDVDEAIKMGDRIAVFRQGGEVVQYDTPERILAEPADEFVREFLGSGTSVKRLSLTPLSAVDVPRWSTVSEGDVDSGEVAAAPGEFRLVLDGDDKPAGWLSACPDGGPGEIVPLISLLGPDDTLFDALDQMLSLNSSAATVVDADGRYRGVLDLDTIRSAINVEPRSAPVETLQEV</sequence>
<dbReference type="EC" id="7.6.2.9" evidence="5"/>
<reference evidence="10" key="1">
    <citation type="submission" date="2019-11" db="EMBL/GenBank/DDBJ databases">
        <title>The complete genome sequence of Saccharopolyspora sp. E2A.</title>
        <authorList>
            <person name="Zhang G."/>
        </authorList>
    </citation>
    <scope>NUCLEOTIDE SEQUENCE [LARGE SCALE GENOMIC DNA]</scope>
    <source>
        <strain evidence="10">E2A</strain>
    </source>
</reference>
<dbReference type="GO" id="GO:0016887">
    <property type="term" value="F:ATP hydrolysis activity"/>
    <property type="evidence" value="ECO:0007669"/>
    <property type="project" value="InterPro"/>
</dbReference>
<keyword evidence="2" id="KW-0813">Transport</keyword>
<evidence type="ECO:0000256" key="2">
    <source>
        <dbReference type="ARBA" id="ARBA00022448"/>
    </source>
</evidence>
<dbReference type="PROSITE" id="PS51371">
    <property type="entry name" value="CBS"/>
    <property type="match status" value="1"/>
</dbReference>
<dbReference type="SUPFAM" id="SSF54631">
    <property type="entry name" value="CBS-domain pair"/>
    <property type="match status" value="1"/>
</dbReference>
<keyword evidence="6" id="KW-0129">CBS domain</keyword>
<dbReference type="Proteomes" id="UP000371041">
    <property type="component" value="Chromosome"/>
</dbReference>
<comment type="similarity">
    <text evidence="1">Belongs to the ABC transporter superfamily.</text>
</comment>
<keyword evidence="10" id="KW-1185">Reference proteome</keyword>
<name>A0A5Q3QLI2_9PSEU</name>
<evidence type="ECO:0000256" key="4">
    <source>
        <dbReference type="ARBA" id="ARBA00022840"/>
    </source>
</evidence>
<dbReference type="KEGG" id="sace:GIY23_14200"/>
<dbReference type="AlphaFoldDB" id="A0A5Q3QLI2"/>
<dbReference type="SMART" id="SM00382">
    <property type="entry name" value="AAA"/>
    <property type="match status" value="1"/>
</dbReference>
<gene>
    <name evidence="9" type="ORF">GIY23_14200</name>
</gene>
<dbReference type="Pfam" id="PF00005">
    <property type="entry name" value="ABC_tran"/>
    <property type="match status" value="1"/>
</dbReference>
<feature type="domain" description="CBS" evidence="8">
    <location>
        <begin position="306"/>
        <end position="365"/>
    </location>
</feature>
<keyword evidence="3" id="KW-0547">Nucleotide-binding</keyword>
<dbReference type="PROSITE" id="PS50893">
    <property type="entry name" value="ABC_TRANSPORTER_2"/>
    <property type="match status" value="1"/>
</dbReference>
<dbReference type="EMBL" id="CP045929">
    <property type="protein sequence ID" value="QGK72279.1"/>
    <property type="molecule type" value="Genomic_DNA"/>
</dbReference>